<keyword evidence="7" id="KW-1208">Phospholipid metabolism</keyword>
<dbReference type="SUPFAM" id="SSF69593">
    <property type="entry name" value="Glycerol-3-phosphate (1)-acyltransferase"/>
    <property type="match status" value="1"/>
</dbReference>
<comment type="caution">
    <text evidence="10">The sequence shown here is derived from an EMBL/GenBank/DDBJ whole genome shotgun (WGS) entry which is preliminary data.</text>
</comment>
<evidence type="ECO:0000256" key="8">
    <source>
        <dbReference type="SAM" id="Phobius"/>
    </source>
</evidence>
<keyword evidence="11" id="KW-1185">Reference proteome</keyword>
<dbReference type="CDD" id="cd07989">
    <property type="entry name" value="LPLAT_AGPAT-like"/>
    <property type="match status" value="1"/>
</dbReference>
<dbReference type="InterPro" id="IPR004552">
    <property type="entry name" value="AGP_acyltrans"/>
</dbReference>
<keyword evidence="4 7" id="KW-0808">Transferase</keyword>
<dbReference type="GO" id="GO:0006654">
    <property type="term" value="P:phosphatidic acid biosynthetic process"/>
    <property type="evidence" value="ECO:0007669"/>
    <property type="project" value="TreeGrafter"/>
</dbReference>
<dbReference type="GO" id="GO:0016020">
    <property type="term" value="C:membrane"/>
    <property type="evidence" value="ECO:0007669"/>
    <property type="project" value="InterPro"/>
</dbReference>
<comment type="domain">
    <text evidence="7">The HXXXXD motif is essential for acyltransferase activity and may constitute the binding site for the phosphate moiety of the glycerol-3-phosphate.</text>
</comment>
<feature type="transmembrane region" description="Helical" evidence="8">
    <location>
        <begin position="14"/>
        <end position="37"/>
    </location>
</feature>
<comment type="pathway">
    <text evidence="1">Lipid metabolism.</text>
</comment>
<dbReference type="AlphaFoldDB" id="A0A926HUT0"/>
<dbReference type="SMART" id="SM00563">
    <property type="entry name" value="PlsC"/>
    <property type="match status" value="1"/>
</dbReference>
<organism evidence="10 11">
    <name type="scientific">Feifania hominis</name>
    <dbReference type="NCBI Taxonomy" id="2763660"/>
    <lineage>
        <taxon>Bacteria</taxon>
        <taxon>Bacillati</taxon>
        <taxon>Bacillota</taxon>
        <taxon>Clostridia</taxon>
        <taxon>Eubacteriales</taxon>
        <taxon>Feifaniaceae</taxon>
        <taxon>Feifania</taxon>
    </lineage>
</organism>
<evidence type="ECO:0000313" key="11">
    <source>
        <dbReference type="Proteomes" id="UP000620366"/>
    </source>
</evidence>
<evidence type="ECO:0000256" key="6">
    <source>
        <dbReference type="ARBA" id="ARBA00023315"/>
    </source>
</evidence>
<dbReference type="EC" id="2.3.1.51" evidence="7"/>
<gene>
    <name evidence="10" type="ORF">H8695_04140</name>
</gene>
<dbReference type="GO" id="GO:0003841">
    <property type="term" value="F:1-acylglycerol-3-phosphate O-acyltransferase activity"/>
    <property type="evidence" value="ECO:0007669"/>
    <property type="project" value="UniProtKB-UniRule"/>
</dbReference>
<dbReference type="RefSeq" id="WP_249299623.1">
    <property type="nucleotide sequence ID" value="NZ_JACRSP010000002.1"/>
</dbReference>
<dbReference type="Pfam" id="PF01553">
    <property type="entry name" value="Acyltransferase"/>
    <property type="match status" value="1"/>
</dbReference>
<reference evidence="10" key="1">
    <citation type="submission" date="2020-08" db="EMBL/GenBank/DDBJ databases">
        <title>Genome public.</title>
        <authorList>
            <person name="Liu C."/>
            <person name="Sun Q."/>
        </authorList>
    </citation>
    <scope>NUCLEOTIDE SEQUENCE</scope>
    <source>
        <strain evidence="10">BX7</strain>
    </source>
</reference>
<evidence type="ECO:0000256" key="1">
    <source>
        <dbReference type="ARBA" id="ARBA00005189"/>
    </source>
</evidence>
<sequence>MPDFHKEWKRMRCIVWYIVFFLFLILILPLYFVIWLMEVCGARRTHDRMVRWLVHLWSGMLLGLAGVRLEVEGQENLTDEPAVIVGNHQGDFDIPVLLRILNWPPSMISKKEVRHIPLLGMWMRRLHCVFIDRSNPQSAIEKINTECDKLIKARYSVQMFPEGTRSRGGEIKRFKKGAFKVAEHTGAPILPIVMEGSYKALEANNFWIKPCTVYVRVLPRIPVQGLSREELDALPETVRELVVATHAQLLQRAARDQSQKDATLGTAEA</sequence>
<proteinExistence type="inferred from homology"/>
<keyword evidence="6 7" id="KW-0012">Acyltransferase</keyword>
<feature type="domain" description="Phospholipid/glycerol acyltransferase" evidence="9">
    <location>
        <begin position="82"/>
        <end position="197"/>
    </location>
</feature>
<keyword evidence="8" id="KW-0812">Transmembrane</keyword>
<dbReference type="InterPro" id="IPR002123">
    <property type="entry name" value="Plipid/glycerol_acylTrfase"/>
</dbReference>
<keyword evidence="5 7" id="KW-0443">Lipid metabolism</keyword>
<evidence type="ECO:0000256" key="4">
    <source>
        <dbReference type="ARBA" id="ARBA00022679"/>
    </source>
</evidence>
<evidence type="ECO:0000256" key="7">
    <source>
        <dbReference type="RuleBase" id="RU361267"/>
    </source>
</evidence>
<keyword evidence="7" id="KW-0594">Phospholipid biosynthesis</keyword>
<comment type="similarity">
    <text evidence="2 7">Belongs to the 1-acyl-sn-glycerol-3-phosphate acyltransferase family.</text>
</comment>
<dbReference type="NCBIfam" id="TIGR00530">
    <property type="entry name" value="AGP_acyltrn"/>
    <property type="match status" value="1"/>
</dbReference>
<evidence type="ECO:0000256" key="5">
    <source>
        <dbReference type="ARBA" id="ARBA00023098"/>
    </source>
</evidence>
<keyword evidence="8" id="KW-1133">Transmembrane helix</keyword>
<name>A0A926HUT0_9FIRM</name>
<dbReference type="EMBL" id="JACRSP010000002">
    <property type="protein sequence ID" value="MBC8535881.1"/>
    <property type="molecule type" value="Genomic_DNA"/>
</dbReference>
<dbReference type="Proteomes" id="UP000620366">
    <property type="component" value="Unassembled WGS sequence"/>
</dbReference>
<accession>A0A926HUT0</accession>
<evidence type="ECO:0000256" key="2">
    <source>
        <dbReference type="ARBA" id="ARBA00008655"/>
    </source>
</evidence>
<dbReference type="PANTHER" id="PTHR10434">
    <property type="entry name" value="1-ACYL-SN-GLYCEROL-3-PHOSPHATE ACYLTRANSFERASE"/>
    <property type="match status" value="1"/>
</dbReference>
<keyword evidence="8" id="KW-0472">Membrane</keyword>
<evidence type="ECO:0000259" key="9">
    <source>
        <dbReference type="SMART" id="SM00563"/>
    </source>
</evidence>
<comment type="catalytic activity">
    <reaction evidence="7">
        <text>a 1-acyl-sn-glycero-3-phosphate + an acyl-CoA = a 1,2-diacyl-sn-glycero-3-phosphate + CoA</text>
        <dbReference type="Rhea" id="RHEA:19709"/>
        <dbReference type="ChEBI" id="CHEBI:57287"/>
        <dbReference type="ChEBI" id="CHEBI:57970"/>
        <dbReference type="ChEBI" id="CHEBI:58342"/>
        <dbReference type="ChEBI" id="CHEBI:58608"/>
        <dbReference type="EC" id="2.3.1.51"/>
    </reaction>
</comment>
<protein>
    <recommendedName>
        <fullName evidence="7">1-acyl-sn-glycerol-3-phosphate acyltransferase</fullName>
        <ecNumber evidence="7">2.3.1.51</ecNumber>
    </recommendedName>
</protein>
<keyword evidence="3 7" id="KW-0444">Lipid biosynthesis</keyword>
<evidence type="ECO:0000256" key="3">
    <source>
        <dbReference type="ARBA" id="ARBA00022516"/>
    </source>
</evidence>
<evidence type="ECO:0000313" key="10">
    <source>
        <dbReference type="EMBL" id="MBC8535881.1"/>
    </source>
</evidence>
<dbReference type="PANTHER" id="PTHR10434:SF64">
    <property type="entry name" value="1-ACYL-SN-GLYCEROL-3-PHOSPHATE ACYLTRANSFERASE-RELATED"/>
    <property type="match status" value="1"/>
</dbReference>